<reference evidence="2" key="1">
    <citation type="submission" date="2023-08" db="EMBL/GenBank/DDBJ databases">
        <title>Genomic characterization of piscicolin 126 produced by Carnobacterium maltaromaticum CM22 strain isolated from salmon (Salmo salar).</title>
        <authorList>
            <person name="Gonzalez-Gragera E."/>
            <person name="Garcia-Lopez J.D."/>
            <person name="Teso-Perez C."/>
            <person name="Gimenez-Hernandez I."/>
            <person name="Peralta-Sanchez J.M."/>
            <person name="Valdivia E."/>
            <person name="Montalban-Lopez M."/>
            <person name="Martin-Platero A.M."/>
            <person name="Banos A."/>
            <person name="Martinez-Bueno M."/>
        </authorList>
    </citation>
    <scope>NUCLEOTIDE SEQUENCE</scope>
    <source>
        <strain evidence="2">CM22</strain>
    </source>
</reference>
<dbReference type="EMBL" id="JAVBVO010000001">
    <property type="protein sequence ID" value="MDZ5757497.1"/>
    <property type="molecule type" value="Genomic_DNA"/>
</dbReference>
<evidence type="ECO:0000313" key="2">
    <source>
        <dbReference type="EMBL" id="MDZ5757497.1"/>
    </source>
</evidence>
<gene>
    <name evidence="2" type="ORF">RAK27_02350</name>
</gene>
<dbReference type="Gene3D" id="2.170.120.40">
    <property type="entry name" value="YbbR-like domain"/>
    <property type="match status" value="2"/>
</dbReference>
<protein>
    <submittedName>
        <fullName evidence="2">CdaR family protein</fullName>
    </submittedName>
</protein>
<dbReference type="RefSeq" id="WP_015075546.1">
    <property type="nucleotide sequence ID" value="NZ_BJOJ01000032.1"/>
</dbReference>
<organism evidence="2 3">
    <name type="scientific">Carnobacterium maltaromaticum</name>
    <name type="common">Carnobacterium piscicola</name>
    <dbReference type="NCBI Taxonomy" id="2751"/>
    <lineage>
        <taxon>Bacteria</taxon>
        <taxon>Bacillati</taxon>
        <taxon>Bacillota</taxon>
        <taxon>Bacilli</taxon>
        <taxon>Lactobacillales</taxon>
        <taxon>Carnobacteriaceae</taxon>
        <taxon>Carnobacterium</taxon>
    </lineage>
</organism>
<accession>A0AAW9K137</accession>
<dbReference type="Gene3D" id="2.170.120.30">
    <property type="match status" value="1"/>
</dbReference>
<evidence type="ECO:0000313" key="3">
    <source>
        <dbReference type="Proteomes" id="UP001290462"/>
    </source>
</evidence>
<name>A0AAW9K137_CARML</name>
<evidence type="ECO:0000256" key="1">
    <source>
        <dbReference type="SAM" id="MobiDB-lite"/>
    </source>
</evidence>
<dbReference type="InterPro" id="IPR012505">
    <property type="entry name" value="YbbR"/>
</dbReference>
<dbReference type="PANTHER" id="PTHR37804">
    <property type="entry name" value="CDAA REGULATORY PROTEIN CDAR"/>
    <property type="match status" value="1"/>
</dbReference>
<dbReference type="Pfam" id="PF07949">
    <property type="entry name" value="YbbR"/>
    <property type="match status" value="3"/>
</dbReference>
<feature type="region of interest" description="Disordered" evidence="1">
    <location>
        <begin position="321"/>
        <end position="380"/>
    </location>
</feature>
<dbReference type="AlphaFoldDB" id="A0AAW9K137"/>
<comment type="caution">
    <text evidence="2">The sequence shown here is derived from an EMBL/GenBank/DDBJ whole genome shotgun (WGS) entry which is preliminary data.</text>
</comment>
<feature type="compositionally biased region" description="Low complexity" evidence="1">
    <location>
        <begin position="339"/>
        <end position="380"/>
    </location>
</feature>
<dbReference type="Proteomes" id="UP001290462">
    <property type="component" value="Unassembled WGS sequence"/>
</dbReference>
<dbReference type="PANTHER" id="PTHR37804:SF1">
    <property type="entry name" value="CDAA REGULATORY PROTEIN CDAR"/>
    <property type="match status" value="1"/>
</dbReference>
<proteinExistence type="predicted"/>
<sequence length="380" mass="39843">MIEKIYNSPWFLRIVALGFSLLLFGYVNFEKNGLLNTNDAASSLNPRGSEVISNVPVYVDVDHDKYYVSGVPQTVSVKLEGLKSIISQTVTSQNFKVVAKNLTKLGVGEHTIQLTPEGFSDKLGVSVTPSEAKITIENKKVKTFDVNVEFNDALLARGYESGTPVLDKNTVEISGAESEVDKVATVKAVVSVENGVKKDIKTKVAVQVEDADGNSLDVVVNPSEVSVTIPVIAANKDLPISLNQTGTPVAGKTYRLSLKNDISTINVAGKSTDLDEFTNFVVNVDVTGITETTTKEIALSLPSGISSVSPQTVQVVITVSNTSNGSSSGGSGNSPPPESGNGSSSSSSSSESSSESSSSSSAESESSSKDSSQVSSKETD</sequence>
<dbReference type="GeneID" id="83607034"/>
<dbReference type="InterPro" id="IPR053154">
    <property type="entry name" value="c-di-AMP_regulator"/>
</dbReference>